<sequence>MAASESEHTEQVKKYKTWLLSPKLLGCFVLVAAFGIHILKQQSSSSSEQVTEFNNDLRILLIGKTGVGKSATGNTILGKKAFESETSSSSVTTMCKKVHGSVYGRKVSVIDSPGLFDTQLSADEVVSRIKLCIPFSAPGPHVFLVVIQIGRFTDEEEKTVKLFQEIFGEKSSSYTMALFTHGDRLKGKNIHQFVRNNSDLLSFIKKCKGGYHVFNNEDQNPEQVIQLLDQIDKMVTVNGGDYYTTEMLQEAERAIEAEKRRNDLRILLIGKTGVGKSATGNTILGKKAFKSETSSSSVTTMCDKVHGSVYGRKVSVIDSPGLFDTQLSADEVVTRIKLCIPFSAPGPHVFLVVIKIDRFTEEEEKTVKLFQAIFGEKSISYTMALFTHGARLKGKNIHQFVRNNTQLLNFIKKCRGGYHVFDNEDQNPEQVIQLLDQIDKMVTVNGGEYYTTEMLQEAEREIEAEKQQLRILLIGKTGVGKSATGNTILGKKAFESELSSSSVTTVCKKDDGRVYGRKVSVIDSPGLFDTQLSEDEVVSRIKLCIPFSAPGPHVFLVVIQIGRFTDEEEKTVKIFQAIFGEKSSSYTMALFTHGDRLKGKDIHQFVRNNTKLLNFIKKCKAGYHVFNNEDQNPEQVIQLLDQIDKMVTVNGGDYYTTEMLQEAERAIEAEKQRILKENEAQRLKEIEDLRAKFEGEDFERKKKKAQEEHERQARWYAERSTSVFGMIGNFLNAVYTKISNLF</sequence>
<evidence type="ECO:0000256" key="5">
    <source>
        <dbReference type="SAM" id="Phobius"/>
    </source>
</evidence>
<dbReference type="PANTHER" id="PTHR10903:SF186">
    <property type="entry name" value="GTPASE IMAP FAMILY MEMBER 4-LIKE-RELATED"/>
    <property type="match status" value="1"/>
</dbReference>
<organism evidence="7 8">
    <name type="scientific">Ictalurus punctatus</name>
    <name type="common">Channel catfish</name>
    <name type="synonym">Silurus punctatus</name>
    <dbReference type="NCBI Taxonomy" id="7998"/>
    <lineage>
        <taxon>Eukaryota</taxon>
        <taxon>Metazoa</taxon>
        <taxon>Chordata</taxon>
        <taxon>Craniata</taxon>
        <taxon>Vertebrata</taxon>
        <taxon>Euteleostomi</taxon>
        <taxon>Actinopterygii</taxon>
        <taxon>Neopterygii</taxon>
        <taxon>Teleostei</taxon>
        <taxon>Ostariophysi</taxon>
        <taxon>Siluriformes</taxon>
        <taxon>Ictaluridae</taxon>
        <taxon>Ictalurus</taxon>
    </lineage>
</organism>
<keyword evidence="5" id="KW-1133">Transmembrane helix</keyword>
<evidence type="ECO:0000256" key="1">
    <source>
        <dbReference type="ARBA" id="ARBA00008535"/>
    </source>
</evidence>
<evidence type="ECO:0000256" key="4">
    <source>
        <dbReference type="SAM" id="Coils"/>
    </source>
</evidence>
<dbReference type="InterPro" id="IPR006703">
    <property type="entry name" value="G_AIG1"/>
</dbReference>
<proteinExistence type="inferred from homology"/>
<protein>
    <submittedName>
        <fullName evidence="8">GTPase IMAP family member 8</fullName>
    </submittedName>
</protein>
<dbReference type="OrthoDB" id="5985928at2759"/>
<dbReference type="AlphaFoldDB" id="A0A2D0QMZ7"/>
<dbReference type="PROSITE" id="PS51720">
    <property type="entry name" value="G_AIG1"/>
    <property type="match status" value="3"/>
</dbReference>
<dbReference type="RefSeq" id="XP_017319863.2">
    <property type="nucleotide sequence ID" value="XM_017464374.3"/>
</dbReference>
<evidence type="ECO:0000256" key="2">
    <source>
        <dbReference type="ARBA" id="ARBA00022741"/>
    </source>
</evidence>
<keyword evidence="7" id="KW-1185">Reference proteome</keyword>
<reference evidence="7" key="1">
    <citation type="journal article" date="2016" name="Nat. Commun.">
        <title>The channel catfish genome sequence provides insights into the evolution of scale formation in teleosts.</title>
        <authorList>
            <person name="Liu Z."/>
            <person name="Liu S."/>
            <person name="Yao J."/>
            <person name="Bao L."/>
            <person name="Zhang J."/>
            <person name="Li Y."/>
            <person name="Jiang C."/>
            <person name="Sun L."/>
            <person name="Wang R."/>
            <person name="Zhang Y."/>
            <person name="Zhou T."/>
            <person name="Zeng Q."/>
            <person name="Fu Q."/>
            <person name="Gao S."/>
            <person name="Li N."/>
            <person name="Koren S."/>
            <person name="Jiang Y."/>
            <person name="Zimin A."/>
            <person name="Xu P."/>
            <person name="Phillippy A.M."/>
            <person name="Geng X."/>
            <person name="Song L."/>
            <person name="Sun F."/>
            <person name="Li C."/>
            <person name="Wang X."/>
            <person name="Chen A."/>
            <person name="Jin Y."/>
            <person name="Yuan Z."/>
            <person name="Yang Y."/>
            <person name="Tan S."/>
            <person name="Peatman E."/>
            <person name="Lu J."/>
            <person name="Qin Z."/>
            <person name="Dunham R."/>
            <person name="Li Z."/>
            <person name="Sonstegard T."/>
            <person name="Feng J."/>
            <person name="Danzmann R.G."/>
            <person name="Schroeder S."/>
            <person name="Scheffler B."/>
            <person name="Duke M.V."/>
            <person name="Ballard L."/>
            <person name="Kucuktas H."/>
            <person name="Kaltenboeck L."/>
            <person name="Liu H."/>
            <person name="Armbruster J."/>
            <person name="Xie Y."/>
            <person name="Kirby M.L."/>
            <person name="Tian Y."/>
            <person name="Flanagan M.E."/>
            <person name="Mu W."/>
            <person name="Waldbieser G.C."/>
        </authorList>
    </citation>
    <scope>NUCLEOTIDE SEQUENCE [LARGE SCALE GENOMIC DNA]</scope>
    <source>
        <strain evidence="7">SDA103</strain>
    </source>
</reference>
<evidence type="ECO:0000313" key="7">
    <source>
        <dbReference type="Proteomes" id="UP000221080"/>
    </source>
</evidence>
<evidence type="ECO:0000256" key="3">
    <source>
        <dbReference type="ARBA" id="ARBA00023134"/>
    </source>
</evidence>
<gene>
    <name evidence="8" type="primary">LOC108263505</name>
</gene>
<feature type="domain" description="AIG1-type G" evidence="6">
    <location>
        <begin position="261"/>
        <end position="459"/>
    </location>
</feature>
<keyword evidence="5" id="KW-0472">Membrane</keyword>
<keyword evidence="2" id="KW-0547">Nucleotide-binding</keyword>
<feature type="domain" description="AIG1-type G" evidence="6">
    <location>
        <begin position="54"/>
        <end position="252"/>
    </location>
</feature>
<feature type="domain" description="AIG1-type G" evidence="6">
    <location>
        <begin position="466"/>
        <end position="664"/>
    </location>
</feature>
<dbReference type="FunFam" id="3.40.50.300:FF:000366">
    <property type="entry name" value="GTPase, IMAP family member 2"/>
    <property type="match status" value="3"/>
</dbReference>
<evidence type="ECO:0000259" key="6">
    <source>
        <dbReference type="PROSITE" id="PS51720"/>
    </source>
</evidence>
<feature type="transmembrane region" description="Helical" evidence="5">
    <location>
        <begin position="20"/>
        <end position="39"/>
    </location>
</feature>
<reference evidence="8" key="2">
    <citation type="submission" date="2025-08" db="UniProtKB">
        <authorList>
            <consortium name="RefSeq"/>
        </authorList>
    </citation>
    <scope>IDENTIFICATION</scope>
    <source>
        <tissue evidence="8">Blood</tissue>
    </source>
</reference>
<dbReference type="Gene3D" id="3.40.50.300">
    <property type="entry name" value="P-loop containing nucleotide triphosphate hydrolases"/>
    <property type="match status" value="3"/>
</dbReference>
<dbReference type="CDD" id="cd01852">
    <property type="entry name" value="AIG1"/>
    <property type="match status" value="3"/>
</dbReference>
<name>A0A2D0QMZ7_ICTPU</name>
<dbReference type="PANTHER" id="PTHR10903">
    <property type="entry name" value="GTPASE, IMAP FAMILY MEMBER-RELATED"/>
    <property type="match status" value="1"/>
</dbReference>
<dbReference type="InterPro" id="IPR045058">
    <property type="entry name" value="GIMA/IAN/Toc"/>
</dbReference>
<dbReference type="SUPFAM" id="SSF52540">
    <property type="entry name" value="P-loop containing nucleoside triphosphate hydrolases"/>
    <property type="match status" value="3"/>
</dbReference>
<dbReference type="GO" id="GO:0005525">
    <property type="term" value="F:GTP binding"/>
    <property type="evidence" value="ECO:0007669"/>
    <property type="project" value="UniProtKB-KW"/>
</dbReference>
<keyword evidence="5" id="KW-0812">Transmembrane</keyword>
<keyword evidence="3" id="KW-0342">GTP-binding</keyword>
<dbReference type="Proteomes" id="UP000221080">
    <property type="component" value="Chromosome 3"/>
</dbReference>
<dbReference type="KEGG" id="ipu:108263505"/>
<evidence type="ECO:0000313" key="8">
    <source>
        <dbReference type="RefSeq" id="XP_017319863.2"/>
    </source>
</evidence>
<comment type="similarity">
    <text evidence="1">Belongs to the TRAFAC class TrmE-Era-EngA-EngB-Septin-like GTPase superfamily. AIG1/Toc34/Toc159-like paraseptin GTPase family. IAN subfamily.</text>
</comment>
<dbReference type="Pfam" id="PF04548">
    <property type="entry name" value="AIG1"/>
    <property type="match status" value="3"/>
</dbReference>
<feature type="coiled-coil region" evidence="4">
    <location>
        <begin position="660"/>
        <end position="696"/>
    </location>
</feature>
<dbReference type="InterPro" id="IPR027417">
    <property type="entry name" value="P-loop_NTPase"/>
</dbReference>
<dbReference type="GeneID" id="108263505"/>
<keyword evidence="4" id="KW-0175">Coiled coil</keyword>
<accession>A0A2D0QMZ7</accession>